<dbReference type="Proteomes" id="UP000199113">
    <property type="component" value="Unassembled WGS sequence"/>
</dbReference>
<accession>A0A1I0W2K5</accession>
<dbReference type="EMBL" id="PJBV01000035">
    <property type="protein sequence ID" value="PKH37639.1"/>
    <property type="molecule type" value="Genomic_DNA"/>
</dbReference>
<evidence type="ECO:0000313" key="1">
    <source>
        <dbReference type="EMBL" id="PKH37639.1"/>
    </source>
</evidence>
<organism evidence="2 3">
    <name type="scientific">Nocardioides alpinus</name>
    <dbReference type="NCBI Taxonomy" id="748909"/>
    <lineage>
        <taxon>Bacteria</taxon>
        <taxon>Bacillati</taxon>
        <taxon>Actinomycetota</taxon>
        <taxon>Actinomycetes</taxon>
        <taxon>Propionibacteriales</taxon>
        <taxon>Nocardioidaceae</taxon>
        <taxon>Nocardioides</taxon>
    </lineage>
</organism>
<gene>
    <name evidence="1" type="ORF">CXG46_19625</name>
    <name evidence="2" type="ORF">SAMN05192575_101649</name>
</gene>
<dbReference type="OrthoDB" id="4801736at2"/>
<dbReference type="AlphaFoldDB" id="A0A1I0W2K5"/>
<evidence type="ECO:0000313" key="2">
    <source>
        <dbReference type="EMBL" id="SFA82784.1"/>
    </source>
</evidence>
<dbReference type="RefSeq" id="WP_091194118.1">
    <property type="nucleotide sequence ID" value="NZ_FOKC01000001.1"/>
</dbReference>
<dbReference type="EMBL" id="FOKC01000001">
    <property type="protein sequence ID" value="SFA82784.1"/>
    <property type="molecule type" value="Genomic_DNA"/>
</dbReference>
<evidence type="ECO:0000313" key="3">
    <source>
        <dbReference type="Proteomes" id="UP000199113"/>
    </source>
</evidence>
<dbReference type="STRING" id="748909.SAMN05192575_101649"/>
<evidence type="ECO:0000313" key="4">
    <source>
        <dbReference type="Proteomes" id="UP000233565"/>
    </source>
</evidence>
<name>A0A1I0W2K5_9ACTN</name>
<reference evidence="1 4" key="2">
    <citation type="submission" date="2017-12" db="EMBL/GenBank/DDBJ databases">
        <title>Pharmacopeia of the Arctic Ocean.</title>
        <authorList>
            <person name="Collins E."/>
            <person name="Ducluzeau A.-L."/>
        </authorList>
    </citation>
    <scope>NUCLEOTIDE SEQUENCE [LARGE SCALE GENOMIC DNA]</scope>
    <source>
        <strain evidence="1 4">DSM 23325</strain>
    </source>
</reference>
<reference evidence="2" key="1">
    <citation type="submission" date="2016-10" db="EMBL/GenBank/DDBJ databases">
        <authorList>
            <person name="de Groot N.N."/>
        </authorList>
    </citation>
    <scope>NUCLEOTIDE SEQUENCE [LARGE SCALE GENOMIC DNA]</scope>
    <source>
        <strain evidence="2">CGMCC 1.10697</strain>
    </source>
</reference>
<keyword evidence="4" id="KW-1185">Reference proteome</keyword>
<protein>
    <submittedName>
        <fullName evidence="2">Uncharacterized protein</fullName>
    </submittedName>
</protein>
<dbReference type="Proteomes" id="UP000233565">
    <property type="component" value="Unassembled WGS sequence"/>
</dbReference>
<sequence>MSDHLDLPDPPGDDLAGRLASWLEGLGLADQLAAAGLPSYERGADGVVQWRDPATDEPLTTERLVELDGLLRAQGDDPAHAVPVALVRLRRESRVRAMLLDGGWLDYAGVGRLRGVSENAARFAVHKAAERRAVLLVPHEGATLLPSFQLDDDGQVRDELLGVIEPLLAGGVDPWRAWVWLTTPAGLLGGGVPHEAARDPEELPLVQRAAVALAERARASQA</sequence>
<proteinExistence type="predicted"/>